<organism evidence="2 3">
    <name type="scientific">Orbilia ellipsospora</name>
    <dbReference type="NCBI Taxonomy" id="2528407"/>
    <lineage>
        <taxon>Eukaryota</taxon>
        <taxon>Fungi</taxon>
        <taxon>Dikarya</taxon>
        <taxon>Ascomycota</taxon>
        <taxon>Pezizomycotina</taxon>
        <taxon>Orbiliomycetes</taxon>
        <taxon>Orbiliales</taxon>
        <taxon>Orbiliaceae</taxon>
        <taxon>Orbilia</taxon>
    </lineage>
</organism>
<reference evidence="2 3" key="1">
    <citation type="submission" date="2019-10" db="EMBL/GenBank/DDBJ databases">
        <authorList>
            <person name="Palmer J.M."/>
        </authorList>
    </citation>
    <scope>NUCLEOTIDE SEQUENCE [LARGE SCALE GENOMIC DNA]</scope>
    <source>
        <strain evidence="2 3">TWF694</strain>
    </source>
</reference>
<protein>
    <submittedName>
        <fullName evidence="2">Uncharacterized protein</fullName>
    </submittedName>
</protein>
<proteinExistence type="predicted"/>
<accession>A0AAV9XRB7</accession>
<dbReference type="AlphaFoldDB" id="A0AAV9XRB7"/>
<dbReference type="Proteomes" id="UP001365542">
    <property type="component" value="Unassembled WGS sequence"/>
</dbReference>
<evidence type="ECO:0000313" key="3">
    <source>
        <dbReference type="Proteomes" id="UP001365542"/>
    </source>
</evidence>
<evidence type="ECO:0000313" key="2">
    <source>
        <dbReference type="EMBL" id="KAK6544652.1"/>
    </source>
</evidence>
<dbReference type="EMBL" id="JAVHJO010000001">
    <property type="protein sequence ID" value="KAK6544652.1"/>
    <property type="molecule type" value="Genomic_DNA"/>
</dbReference>
<feature type="compositionally biased region" description="Basic and acidic residues" evidence="1">
    <location>
        <begin position="16"/>
        <end position="30"/>
    </location>
</feature>
<feature type="compositionally biased region" description="Low complexity" evidence="1">
    <location>
        <begin position="146"/>
        <end position="171"/>
    </location>
</feature>
<comment type="caution">
    <text evidence="2">The sequence shown here is derived from an EMBL/GenBank/DDBJ whole genome shotgun (WGS) entry which is preliminary data.</text>
</comment>
<keyword evidence="3" id="KW-1185">Reference proteome</keyword>
<feature type="region of interest" description="Disordered" evidence="1">
    <location>
        <begin position="95"/>
        <end position="171"/>
    </location>
</feature>
<feature type="region of interest" description="Disordered" evidence="1">
    <location>
        <begin position="194"/>
        <end position="213"/>
    </location>
</feature>
<feature type="region of interest" description="Disordered" evidence="1">
    <location>
        <begin position="1"/>
        <end position="30"/>
    </location>
</feature>
<gene>
    <name evidence="2" type="ORF">TWF694_001341</name>
</gene>
<sequence>MDLDIVISNSKSPYRNSEHSDTSTNGNEDHGFRNHCIHPTEPSINNCNYFLADDTESASESEFDDASTNTSIGDEHLRYRYWGVRHEDKTIDLVSAPYDTDDDDGGAYEPSSDGESIFFNESDSGCSDDEGILSDGASEYEKSEDATSSSGNSDSSDASEPSAPLTPILRPTTPLLTPCSLSVSSAASDASALFEPGLERQESPDTVVSHARRRSYPTFPPVHLRPFHTIRFTSKPFFHELGRTIR</sequence>
<evidence type="ECO:0000256" key="1">
    <source>
        <dbReference type="SAM" id="MobiDB-lite"/>
    </source>
</evidence>
<name>A0AAV9XRB7_9PEZI</name>